<organism evidence="2 3">
    <name type="scientific">Eruca vesicaria subsp. sativa</name>
    <name type="common">Garden rocket</name>
    <name type="synonym">Eruca sativa</name>
    <dbReference type="NCBI Taxonomy" id="29727"/>
    <lineage>
        <taxon>Eukaryota</taxon>
        <taxon>Viridiplantae</taxon>
        <taxon>Streptophyta</taxon>
        <taxon>Embryophyta</taxon>
        <taxon>Tracheophyta</taxon>
        <taxon>Spermatophyta</taxon>
        <taxon>Magnoliopsida</taxon>
        <taxon>eudicotyledons</taxon>
        <taxon>Gunneridae</taxon>
        <taxon>Pentapetalae</taxon>
        <taxon>rosids</taxon>
        <taxon>malvids</taxon>
        <taxon>Brassicales</taxon>
        <taxon>Brassicaceae</taxon>
        <taxon>Brassiceae</taxon>
        <taxon>Eruca</taxon>
    </lineage>
</organism>
<proteinExistence type="predicted"/>
<keyword evidence="3" id="KW-1185">Reference proteome</keyword>
<feature type="non-terminal residue" evidence="2">
    <location>
        <position position="147"/>
    </location>
</feature>
<dbReference type="AlphaFoldDB" id="A0ABC8KGK8"/>
<comment type="caution">
    <text evidence="2">The sequence shown here is derived from an EMBL/GenBank/DDBJ whole genome shotgun (WGS) entry which is preliminary data.</text>
</comment>
<accession>A0ABC8KGK8</accession>
<evidence type="ECO:0000313" key="2">
    <source>
        <dbReference type="EMBL" id="CAH8358203.1"/>
    </source>
</evidence>
<name>A0ABC8KGK8_ERUVS</name>
<reference evidence="2 3" key="1">
    <citation type="submission" date="2022-03" db="EMBL/GenBank/DDBJ databases">
        <authorList>
            <person name="Macdonald S."/>
            <person name="Ahmed S."/>
            <person name="Newling K."/>
        </authorList>
    </citation>
    <scope>NUCLEOTIDE SEQUENCE [LARGE SCALE GENOMIC DNA]</scope>
</reference>
<dbReference type="EMBL" id="CAKOAT010243821">
    <property type="protein sequence ID" value="CAH8358203.1"/>
    <property type="molecule type" value="Genomic_DNA"/>
</dbReference>
<protein>
    <submittedName>
        <fullName evidence="2">Uncharacterized protein</fullName>
    </submittedName>
</protein>
<feature type="region of interest" description="Disordered" evidence="1">
    <location>
        <begin position="57"/>
        <end position="87"/>
    </location>
</feature>
<feature type="compositionally biased region" description="Basic and acidic residues" evidence="1">
    <location>
        <begin position="63"/>
        <end position="84"/>
    </location>
</feature>
<sequence length="147" mass="16200">MDKSTLTVSSEIGRLCHVILVLVVHVMLTGRNTYPEDVRCDTNGEWAGGAVPYERVSNSKTRHSIENRDHQESVEAHTSSERQNKKAASVVISPAVQHLPMEDNVTIRSRGVASSLCFDQQEVVGENEQIIGALSDMEVNELNEGDI</sequence>
<evidence type="ECO:0000256" key="1">
    <source>
        <dbReference type="SAM" id="MobiDB-lite"/>
    </source>
</evidence>
<evidence type="ECO:0000313" key="3">
    <source>
        <dbReference type="Proteomes" id="UP001642260"/>
    </source>
</evidence>
<gene>
    <name evidence="2" type="ORF">ERUC_LOCUS23959</name>
</gene>
<dbReference type="Proteomes" id="UP001642260">
    <property type="component" value="Unassembled WGS sequence"/>
</dbReference>